<feature type="region of interest" description="Disordered" evidence="1">
    <location>
        <begin position="211"/>
        <end position="231"/>
    </location>
</feature>
<evidence type="ECO:0000256" key="1">
    <source>
        <dbReference type="SAM" id="MobiDB-lite"/>
    </source>
</evidence>
<evidence type="ECO:0000313" key="3">
    <source>
        <dbReference type="EMBL" id="CAB4904190.1"/>
    </source>
</evidence>
<dbReference type="AlphaFoldDB" id="A0A6J7GID1"/>
<feature type="transmembrane region" description="Helical" evidence="2">
    <location>
        <begin position="29"/>
        <end position="53"/>
    </location>
</feature>
<proteinExistence type="predicted"/>
<evidence type="ECO:0000256" key="2">
    <source>
        <dbReference type="SAM" id="Phobius"/>
    </source>
</evidence>
<protein>
    <submittedName>
        <fullName evidence="3">Unannotated protein</fullName>
    </submittedName>
</protein>
<keyword evidence="2" id="KW-0812">Transmembrane</keyword>
<sequence>MAKKKNREPGQLAQLWEVYKVTRKHNPMVTLWTLLVLVGPLALAAAGCGIFAGGNPVNWILWLVLGLLVGILLALITMGRIAESTAYRQMEGRPGASGAVLSGALRRGWITSDQPIAVNPKTMDCVFRAVGRAGVVLVAEGPVTRTQRLVDDERRKSVRLLPNVPITVLTVGPDTSSVPLTQLSRRIKRMPKVITKSEVLIVSKRMSSLGHDMPIPKGIDPKRVRSMGRPR</sequence>
<organism evidence="3">
    <name type="scientific">freshwater metagenome</name>
    <dbReference type="NCBI Taxonomy" id="449393"/>
    <lineage>
        <taxon>unclassified sequences</taxon>
        <taxon>metagenomes</taxon>
        <taxon>ecological metagenomes</taxon>
    </lineage>
</organism>
<keyword evidence="2" id="KW-0472">Membrane</keyword>
<name>A0A6J7GID1_9ZZZZ</name>
<dbReference type="EMBL" id="CAFBMB010000090">
    <property type="protein sequence ID" value="CAB4904190.1"/>
    <property type="molecule type" value="Genomic_DNA"/>
</dbReference>
<gene>
    <name evidence="3" type="ORF">UFOPK3516_01094</name>
</gene>
<accession>A0A6J7GID1</accession>
<feature type="transmembrane region" description="Helical" evidence="2">
    <location>
        <begin position="59"/>
        <end position="81"/>
    </location>
</feature>
<dbReference type="InterPro" id="IPR025445">
    <property type="entry name" value="DUF4191"/>
</dbReference>
<reference evidence="3" key="1">
    <citation type="submission" date="2020-05" db="EMBL/GenBank/DDBJ databases">
        <authorList>
            <person name="Chiriac C."/>
            <person name="Salcher M."/>
            <person name="Ghai R."/>
            <person name="Kavagutti S V."/>
        </authorList>
    </citation>
    <scope>NUCLEOTIDE SEQUENCE</scope>
</reference>
<dbReference type="Pfam" id="PF13829">
    <property type="entry name" value="DUF4191"/>
    <property type="match status" value="1"/>
</dbReference>
<keyword evidence="2" id="KW-1133">Transmembrane helix</keyword>